<dbReference type="OrthoDB" id="9802228at2"/>
<dbReference type="RefSeq" id="WP_115309702.1">
    <property type="nucleotide sequence ID" value="NZ_UHIO01000001.1"/>
</dbReference>
<evidence type="ECO:0000313" key="3">
    <source>
        <dbReference type="Proteomes" id="UP000255367"/>
    </source>
</evidence>
<organism evidence="2 3">
    <name type="scientific">Veillonella criceti</name>
    <dbReference type="NCBI Taxonomy" id="103891"/>
    <lineage>
        <taxon>Bacteria</taxon>
        <taxon>Bacillati</taxon>
        <taxon>Bacillota</taxon>
        <taxon>Negativicutes</taxon>
        <taxon>Veillonellales</taxon>
        <taxon>Veillonellaceae</taxon>
        <taxon>Veillonella</taxon>
    </lineage>
</organism>
<gene>
    <name evidence="2" type="primary">acm</name>
    <name evidence="2" type="ORF">NCTC12020_00456</name>
</gene>
<accession>A0A380NI91</accession>
<keyword evidence="3" id="KW-1185">Reference proteome</keyword>
<keyword evidence="2" id="KW-0378">Hydrolase</keyword>
<evidence type="ECO:0000256" key="1">
    <source>
        <dbReference type="ARBA" id="ARBA00010646"/>
    </source>
</evidence>
<dbReference type="GO" id="GO:0003796">
    <property type="term" value="F:lysozyme activity"/>
    <property type="evidence" value="ECO:0007669"/>
    <property type="project" value="UniProtKB-EC"/>
</dbReference>
<name>A0A380NI91_9FIRM</name>
<dbReference type="GO" id="GO:0016998">
    <property type="term" value="P:cell wall macromolecule catabolic process"/>
    <property type="evidence" value="ECO:0007669"/>
    <property type="project" value="InterPro"/>
</dbReference>
<dbReference type="InterPro" id="IPR017853">
    <property type="entry name" value="GH"/>
</dbReference>
<comment type="similarity">
    <text evidence="1">Belongs to the glycosyl hydrolase 25 family.</text>
</comment>
<dbReference type="Gene3D" id="3.20.20.80">
    <property type="entry name" value="Glycosidases"/>
    <property type="match status" value="1"/>
</dbReference>
<proteinExistence type="inferred from homology"/>
<protein>
    <submittedName>
        <fullName evidence="2">Lysozyme M1</fullName>
        <ecNumber evidence="2">3.2.1.17</ecNumber>
    </submittedName>
</protein>
<dbReference type="EMBL" id="UHIO01000001">
    <property type="protein sequence ID" value="SUP41003.1"/>
    <property type="molecule type" value="Genomic_DNA"/>
</dbReference>
<dbReference type="GO" id="GO:0009253">
    <property type="term" value="P:peptidoglycan catabolic process"/>
    <property type="evidence" value="ECO:0007669"/>
    <property type="project" value="InterPro"/>
</dbReference>
<dbReference type="GO" id="GO:0016052">
    <property type="term" value="P:carbohydrate catabolic process"/>
    <property type="evidence" value="ECO:0007669"/>
    <property type="project" value="TreeGrafter"/>
</dbReference>
<keyword evidence="2" id="KW-0326">Glycosidase</keyword>
<dbReference type="Proteomes" id="UP000255367">
    <property type="component" value="Unassembled WGS sequence"/>
</dbReference>
<sequence>MNNSPSYGIDISEHNGHIDWESVKRAGITFAVIRLGYGQGHLDSLFYEHVNTALTASLAIGIYYYSYATNCELAAKEAQYVLHTLQGCGLTPAKLPLGVWYDIEDSSILDACEMPDIQKQSVTNIASTFVNQLWQNGYTFTGIYANLNWWTHYLDISQLSCPQWCAQYNVTCDWPTAHMWQYTNNLTIGHKQFDGNIL</sequence>
<dbReference type="SUPFAM" id="SSF51445">
    <property type="entry name" value="(Trans)glycosidases"/>
    <property type="match status" value="1"/>
</dbReference>
<dbReference type="PANTHER" id="PTHR34135">
    <property type="entry name" value="LYSOZYME"/>
    <property type="match status" value="1"/>
</dbReference>
<dbReference type="PROSITE" id="PS51904">
    <property type="entry name" value="GLYCOSYL_HYDROL_F25_2"/>
    <property type="match status" value="1"/>
</dbReference>
<reference evidence="2 3" key="1">
    <citation type="submission" date="2018-06" db="EMBL/GenBank/DDBJ databases">
        <authorList>
            <consortium name="Pathogen Informatics"/>
            <person name="Doyle S."/>
        </authorList>
    </citation>
    <scope>NUCLEOTIDE SEQUENCE [LARGE SCALE GENOMIC DNA]</scope>
    <source>
        <strain evidence="2 3">NCTC12020</strain>
    </source>
</reference>
<dbReference type="Pfam" id="PF01183">
    <property type="entry name" value="Glyco_hydro_25"/>
    <property type="match status" value="1"/>
</dbReference>
<dbReference type="InterPro" id="IPR002053">
    <property type="entry name" value="Glyco_hydro_25"/>
</dbReference>
<dbReference type="EC" id="3.2.1.17" evidence="2"/>
<dbReference type="PANTHER" id="PTHR34135:SF2">
    <property type="entry name" value="LYSOZYME"/>
    <property type="match status" value="1"/>
</dbReference>
<dbReference type="AlphaFoldDB" id="A0A380NI91"/>
<evidence type="ECO:0000313" key="2">
    <source>
        <dbReference type="EMBL" id="SUP41003.1"/>
    </source>
</evidence>